<keyword evidence="2" id="KW-1185">Reference proteome</keyword>
<accession>A0AAN6XUN4</accession>
<sequence length="156" mass="17284">MMSSNWLGGLSQTFWNTGYMLPSGAPEYPVETFWAERFLKYPNEVISGPILKSEWSMYETRGRSSQKTVEDDRSAKLVTEGLNGYWFPFGGGASKCPGEALASCTVLASVAILITSLRIELVAPGEAAKTQSRQRTLLFGSHAFDRLVPVRVRTRI</sequence>
<organism evidence="1 2">
    <name type="scientific">Rhypophila decipiens</name>
    <dbReference type="NCBI Taxonomy" id="261697"/>
    <lineage>
        <taxon>Eukaryota</taxon>
        <taxon>Fungi</taxon>
        <taxon>Dikarya</taxon>
        <taxon>Ascomycota</taxon>
        <taxon>Pezizomycotina</taxon>
        <taxon>Sordariomycetes</taxon>
        <taxon>Sordariomycetidae</taxon>
        <taxon>Sordariales</taxon>
        <taxon>Naviculisporaceae</taxon>
        <taxon>Rhypophila</taxon>
    </lineage>
</organism>
<dbReference type="EMBL" id="MU858529">
    <property type="protein sequence ID" value="KAK4206056.1"/>
    <property type="molecule type" value="Genomic_DNA"/>
</dbReference>
<dbReference type="GO" id="GO:0004497">
    <property type="term" value="F:monooxygenase activity"/>
    <property type="evidence" value="ECO:0007669"/>
    <property type="project" value="InterPro"/>
</dbReference>
<name>A0AAN6XUN4_9PEZI</name>
<dbReference type="AlphaFoldDB" id="A0AAN6XUN4"/>
<dbReference type="SUPFAM" id="SSF48264">
    <property type="entry name" value="Cytochrome P450"/>
    <property type="match status" value="1"/>
</dbReference>
<reference evidence="1" key="2">
    <citation type="submission" date="2023-05" db="EMBL/GenBank/DDBJ databases">
        <authorList>
            <consortium name="Lawrence Berkeley National Laboratory"/>
            <person name="Steindorff A."/>
            <person name="Hensen N."/>
            <person name="Bonometti L."/>
            <person name="Westerberg I."/>
            <person name="Brannstrom I.O."/>
            <person name="Guillou S."/>
            <person name="Cros-Aarteil S."/>
            <person name="Calhoun S."/>
            <person name="Haridas S."/>
            <person name="Kuo A."/>
            <person name="Mondo S."/>
            <person name="Pangilinan J."/>
            <person name="Riley R."/>
            <person name="Labutti K."/>
            <person name="Andreopoulos B."/>
            <person name="Lipzen A."/>
            <person name="Chen C."/>
            <person name="Yanf M."/>
            <person name="Daum C."/>
            <person name="Ng V."/>
            <person name="Clum A."/>
            <person name="Ohm R."/>
            <person name="Martin F."/>
            <person name="Silar P."/>
            <person name="Natvig D."/>
            <person name="Lalanne C."/>
            <person name="Gautier V."/>
            <person name="Ament-Velasquez S.L."/>
            <person name="Kruys A."/>
            <person name="Hutchinson M.I."/>
            <person name="Powell A.J."/>
            <person name="Barry K."/>
            <person name="Miller A.N."/>
            <person name="Grigoriev I.V."/>
            <person name="Debuchy R."/>
            <person name="Gladieux P."/>
            <person name="Thoren M.H."/>
            <person name="Johannesson H."/>
        </authorList>
    </citation>
    <scope>NUCLEOTIDE SEQUENCE</scope>
    <source>
        <strain evidence="1">PSN293</strain>
    </source>
</reference>
<evidence type="ECO:0008006" key="3">
    <source>
        <dbReference type="Google" id="ProtNLM"/>
    </source>
</evidence>
<evidence type="ECO:0000313" key="1">
    <source>
        <dbReference type="EMBL" id="KAK4206056.1"/>
    </source>
</evidence>
<dbReference type="InterPro" id="IPR036396">
    <property type="entry name" value="Cyt_P450_sf"/>
</dbReference>
<dbReference type="GO" id="GO:0005506">
    <property type="term" value="F:iron ion binding"/>
    <property type="evidence" value="ECO:0007669"/>
    <property type="project" value="InterPro"/>
</dbReference>
<dbReference type="GO" id="GO:0020037">
    <property type="term" value="F:heme binding"/>
    <property type="evidence" value="ECO:0007669"/>
    <property type="project" value="InterPro"/>
</dbReference>
<protein>
    <recommendedName>
        <fullName evidence="3">Cytochrome P450</fullName>
    </recommendedName>
</protein>
<evidence type="ECO:0000313" key="2">
    <source>
        <dbReference type="Proteomes" id="UP001301769"/>
    </source>
</evidence>
<comment type="caution">
    <text evidence="1">The sequence shown here is derived from an EMBL/GenBank/DDBJ whole genome shotgun (WGS) entry which is preliminary data.</text>
</comment>
<dbReference type="Proteomes" id="UP001301769">
    <property type="component" value="Unassembled WGS sequence"/>
</dbReference>
<proteinExistence type="predicted"/>
<reference evidence="1" key="1">
    <citation type="journal article" date="2023" name="Mol. Phylogenet. Evol.">
        <title>Genome-scale phylogeny and comparative genomics of the fungal order Sordariales.</title>
        <authorList>
            <person name="Hensen N."/>
            <person name="Bonometti L."/>
            <person name="Westerberg I."/>
            <person name="Brannstrom I.O."/>
            <person name="Guillou S."/>
            <person name="Cros-Aarteil S."/>
            <person name="Calhoun S."/>
            <person name="Haridas S."/>
            <person name="Kuo A."/>
            <person name="Mondo S."/>
            <person name="Pangilinan J."/>
            <person name="Riley R."/>
            <person name="LaButti K."/>
            <person name="Andreopoulos B."/>
            <person name="Lipzen A."/>
            <person name="Chen C."/>
            <person name="Yan M."/>
            <person name="Daum C."/>
            <person name="Ng V."/>
            <person name="Clum A."/>
            <person name="Steindorff A."/>
            <person name="Ohm R.A."/>
            <person name="Martin F."/>
            <person name="Silar P."/>
            <person name="Natvig D.O."/>
            <person name="Lalanne C."/>
            <person name="Gautier V."/>
            <person name="Ament-Velasquez S.L."/>
            <person name="Kruys A."/>
            <person name="Hutchinson M.I."/>
            <person name="Powell A.J."/>
            <person name="Barry K."/>
            <person name="Miller A.N."/>
            <person name="Grigoriev I.V."/>
            <person name="Debuchy R."/>
            <person name="Gladieux P."/>
            <person name="Hiltunen Thoren M."/>
            <person name="Johannesson H."/>
        </authorList>
    </citation>
    <scope>NUCLEOTIDE SEQUENCE</scope>
    <source>
        <strain evidence="1">PSN293</strain>
    </source>
</reference>
<gene>
    <name evidence="1" type="ORF">QBC37DRAFT_435481</name>
</gene>
<dbReference type="GO" id="GO:0016705">
    <property type="term" value="F:oxidoreductase activity, acting on paired donors, with incorporation or reduction of molecular oxygen"/>
    <property type="evidence" value="ECO:0007669"/>
    <property type="project" value="InterPro"/>
</dbReference>
<dbReference type="Gene3D" id="1.10.630.10">
    <property type="entry name" value="Cytochrome P450"/>
    <property type="match status" value="1"/>
</dbReference>